<keyword evidence="8 9" id="KW-0234">DNA repair</keyword>
<dbReference type="GeneID" id="41589747"/>
<dbReference type="Proteomes" id="UP000193404">
    <property type="component" value="Chromosome"/>
</dbReference>
<feature type="coiled-coil region" evidence="9">
    <location>
        <begin position="385"/>
        <end position="419"/>
    </location>
</feature>
<evidence type="ECO:0000256" key="5">
    <source>
        <dbReference type="ARBA" id="ARBA00022833"/>
    </source>
</evidence>
<feature type="binding site" evidence="9 10">
    <location>
        <position position="434"/>
    </location>
    <ligand>
        <name>Zn(2+)</name>
        <dbReference type="ChEBI" id="CHEBI:29105"/>
    </ligand>
</feature>
<organism evidence="12 13">
    <name type="scientific">Acidianus manzaensis</name>
    <dbReference type="NCBI Taxonomy" id="282676"/>
    <lineage>
        <taxon>Archaea</taxon>
        <taxon>Thermoproteota</taxon>
        <taxon>Thermoprotei</taxon>
        <taxon>Sulfolobales</taxon>
        <taxon>Sulfolobaceae</taxon>
        <taxon>Acidianus</taxon>
    </lineage>
</organism>
<keyword evidence="4 9" id="KW-0378">Hydrolase</keyword>
<feature type="binding site" evidence="9 10">
    <location>
        <position position="431"/>
    </location>
    <ligand>
        <name>Zn(2+)</name>
        <dbReference type="ChEBI" id="CHEBI:29105"/>
    </ligand>
</feature>
<keyword evidence="7 9" id="KW-0175">Coiled coil</keyword>
<gene>
    <name evidence="9" type="primary">rad50</name>
    <name evidence="12" type="ORF">B6F84_02470</name>
</gene>
<feature type="coiled-coil region" evidence="9">
    <location>
        <begin position="170"/>
        <end position="358"/>
    </location>
</feature>
<dbReference type="OrthoDB" id="25344at2157"/>
<dbReference type="STRING" id="282676.B6F84_02470"/>
<keyword evidence="3 9" id="KW-0227">DNA damage</keyword>
<dbReference type="Pfam" id="PF04423">
    <property type="entry name" value="Rad50_zn_hook"/>
    <property type="match status" value="1"/>
</dbReference>
<dbReference type="Gene3D" id="3.40.50.300">
    <property type="entry name" value="P-loop containing nucleotide triphosphate hydrolases"/>
    <property type="match status" value="2"/>
</dbReference>
<feature type="coiled-coil region" evidence="9">
    <location>
        <begin position="447"/>
        <end position="578"/>
    </location>
</feature>
<dbReference type="InterPro" id="IPR054990">
    <property type="entry name" value="Rad50_ATPase_DNA_repair"/>
</dbReference>
<dbReference type="PROSITE" id="PS51131">
    <property type="entry name" value="ZN_HOOK"/>
    <property type="match status" value="1"/>
</dbReference>
<evidence type="ECO:0000259" key="11">
    <source>
        <dbReference type="PROSITE" id="PS51131"/>
    </source>
</evidence>
<dbReference type="GO" id="GO:0016887">
    <property type="term" value="F:ATP hydrolysis activity"/>
    <property type="evidence" value="ECO:0007669"/>
    <property type="project" value="UniProtKB-UniRule"/>
</dbReference>
<comment type="domain">
    <text evidence="9">The two conserved Cys that bind zinc constitute the zinc-hook, which separates the large intramolecular coiled coil regions. The 2 Cys residues coordinate one molecule of zinc with the help of the 2 Cys residues of the zinc-hook of another Rad50 molecule, thereby forming a V-shaped homodimer.</text>
</comment>
<evidence type="ECO:0000313" key="13">
    <source>
        <dbReference type="Proteomes" id="UP000193404"/>
    </source>
</evidence>
<comment type="subunit">
    <text evidence="9">Homodimer. Forms a heterotetramer composed of two Mre11 subunits and two Rad50 subunits.</text>
</comment>
<comment type="similarity">
    <text evidence="9">Belongs to the SMC family. RAD50 subfamily.</text>
</comment>
<comment type="cofactor">
    <cofactor evidence="9">
        <name>Zn(2+)</name>
        <dbReference type="ChEBI" id="CHEBI:29105"/>
    </cofactor>
    <text evidence="9">Binds 1 zinc ion per homodimer.</text>
</comment>
<dbReference type="HAMAP" id="MF_00449">
    <property type="entry name" value="RAD50"/>
    <property type="match status" value="1"/>
</dbReference>
<feature type="binding site" evidence="9">
    <location>
        <begin position="783"/>
        <end position="788"/>
    </location>
    <ligand>
        <name>ATP</name>
        <dbReference type="ChEBI" id="CHEBI:30616"/>
    </ligand>
</feature>
<evidence type="ECO:0000256" key="3">
    <source>
        <dbReference type="ARBA" id="ARBA00022763"/>
    </source>
</evidence>
<comment type="function">
    <text evidence="9">Part of the Rad50/Mre11 complex, which is involved in the early steps of DNA double-strand break (DSB) repair. The complex may facilitate opening of the processed DNA ends to aid in the recruitment of HerA and NurA. Rad50 controls the balance between DNA end bridging and DNA resection via ATP-dependent structural rearrangements of the Rad50/Mre11 complex.</text>
</comment>
<dbReference type="EMBL" id="CP020477">
    <property type="protein sequence ID" value="ARM75002.1"/>
    <property type="molecule type" value="Genomic_DNA"/>
</dbReference>
<feature type="domain" description="Zinc-hook" evidence="11">
    <location>
        <begin position="385"/>
        <end position="483"/>
    </location>
</feature>
<dbReference type="KEGG" id="aman:B6F84_02470"/>
<keyword evidence="5 9" id="KW-0862">Zinc</keyword>
<evidence type="ECO:0000256" key="2">
    <source>
        <dbReference type="ARBA" id="ARBA00022741"/>
    </source>
</evidence>
<sequence>MKIEQITLKNFLSHESSQVSFKGNINAIVGVNGAGKSSIIDGIVFSLFREPSRGNMNNLIRKGKKTSTVEIVLSDNSKGKIYTIRRNIPASTEDSILENSKPLAYRSSEVSQKVQEILHLDKDILLSTVIVRQGDIESIFKDLADVMKKVMKLENLEKLTDSNGPIFSVKKELEMKLENLQKDKEMYESKIAQKKDLEKEIDNLNNNLKSLEAQKEEKTLQLNQLQKNKEEEDKKRERYIELKAKLENANTQLNKIKEDVKDLEEKMKIEQELDTELKQLQEEKENLQRLNDIINQLKLISQSIKDNNNQLQKLSREIDEYKENLHTKKELEDKAKKYEENKQILEQLKRKYLEYNKIKSVYDSDREKENNLENELQRFLIFIDINKLQNDLDKISERIQNLNTEKGQKEESVNQLLKIIKNLNDVHGNICPVCGRELDEEHKKKIREESETKIKDIKIEIQKIEKELRDLNEEKRNIETKIKKALELKAKKESKEKELNDLKEKIIEEEKTLNQLKDSHDKYESIEKELEELEQYYKKYLQLQRYTQNELEEKEKNKQEILQRLDELNSKYSQLRSQLTIPDEEISRISFKISQIEKEYNNKQGILIRIKAEIERKKKELDDIKEIDNEIQTINAEILRLDFDEAKYNELINSINTLNQEVNSMSQEISRILGKLEADKKSLEQINSELEKLKTSIDKIPQIEKGLSKLEKLRNDLSGSGLQNFIISNVKPKIENNLNDILSMFNLSFSRVSVDFEIGGKSKKGKTKITAFNTAGYDLDIEMLSGGERISIALALRLAIARALLDEIGFMILDEPTIHLDEERRRELLNIIRSAMSIVPQIIIVTHDDEVKEISDYIINVYKKGDSSAVKEGVSDDQ</sequence>
<comment type="caution">
    <text evidence="9">Lacks conserved residue(s) required for the propagation of feature annotation.</text>
</comment>
<dbReference type="Pfam" id="PF02463">
    <property type="entry name" value="SMC_N"/>
    <property type="match status" value="1"/>
</dbReference>
<dbReference type="GO" id="GO:0006302">
    <property type="term" value="P:double-strand break repair"/>
    <property type="evidence" value="ECO:0007669"/>
    <property type="project" value="UniProtKB-UniRule"/>
</dbReference>
<reference evidence="12 13" key="1">
    <citation type="submission" date="2017-03" db="EMBL/GenBank/DDBJ databases">
        <title>Sulfur activation and transportation mechanism of thermophilic Archaea Acidianus manzaensis YN-25.</title>
        <authorList>
            <person name="Ma Y."/>
            <person name="Yang Y."/>
            <person name="Xia J."/>
        </authorList>
    </citation>
    <scope>NUCLEOTIDE SEQUENCE [LARGE SCALE GENOMIC DNA]</scope>
    <source>
        <strain evidence="12 13">YN-25</strain>
    </source>
</reference>
<dbReference type="AlphaFoldDB" id="A0A1W6JXP2"/>
<dbReference type="InterPro" id="IPR013134">
    <property type="entry name" value="Zn_hook_RAD50"/>
</dbReference>
<dbReference type="GO" id="GO:0005524">
    <property type="term" value="F:ATP binding"/>
    <property type="evidence" value="ECO:0007669"/>
    <property type="project" value="UniProtKB-UniRule"/>
</dbReference>
<dbReference type="NCBIfam" id="NF041034">
    <property type="entry name" value="Rad50_Sulf"/>
    <property type="match status" value="1"/>
</dbReference>
<keyword evidence="6 9" id="KW-0067">ATP-binding</keyword>
<evidence type="ECO:0000313" key="12">
    <source>
        <dbReference type="EMBL" id="ARM75002.1"/>
    </source>
</evidence>
<feature type="binding site" evidence="9">
    <location>
        <position position="133"/>
    </location>
    <ligand>
        <name>ATP</name>
        <dbReference type="ChEBI" id="CHEBI:30616"/>
    </ligand>
</feature>
<proteinExistence type="inferred from homology"/>
<dbReference type="GO" id="GO:0008270">
    <property type="term" value="F:zinc ion binding"/>
    <property type="evidence" value="ECO:0007669"/>
    <property type="project" value="UniProtKB-UniRule"/>
</dbReference>
<dbReference type="PANTHER" id="PTHR32114">
    <property type="entry name" value="ABC TRANSPORTER ABCH.3"/>
    <property type="match status" value="1"/>
</dbReference>
<dbReference type="SUPFAM" id="SSF75712">
    <property type="entry name" value="Rad50 coiled-coil Zn hook"/>
    <property type="match status" value="1"/>
</dbReference>
<dbReference type="RefSeq" id="WP_148690757.1">
    <property type="nucleotide sequence ID" value="NZ_CP020477.1"/>
</dbReference>
<dbReference type="InterPro" id="IPR027417">
    <property type="entry name" value="P-loop_NTPase"/>
</dbReference>
<evidence type="ECO:0000256" key="4">
    <source>
        <dbReference type="ARBA" id="ARBA00022801"/>
    </source>
</evidence>
<evidence type="ECO:0000256" key="10">
    <source>
        <dbReference type="PROSITE-ProRule" id="PRU00471"/>
    </source>
</evidence>
<evidence type="ECO:0000256" key="6">
    <source>
        <dbReference type="ARBA" id="ARBA00022840"/>
    </source>
</evidence>
<dbReference type="SUPFAM" id="SSF52540">
    <property type="entry name" value="P-loop containing nucleoside triphosphate hydrolases"/>
    <property type="match status" value="1"/>
</dbReference>
<dbReference type="InterPro" id="IPR003959">
    <property type="entry name" value="ATPase_AAA_core"/>
</dbReference>
<dbReference type="Gene3D" id="1.10.287.510">
    <property type="entry name" value="Helix hairpin bin"/>
    <property type="match status" value="1"/>
</dbReference>
<feature type="binding site" evidence="9">
    <location>
        <begin position="32"/>
        <end position="38"/>
    </location>
    <ligand>
        <name>ATP</name>
        <dbReference type="ChEBI" id="CHEBI:30616"/>
    </ligand>
</feature>
<dbReference type="InterPro" id="IPR003395">
    <property type="entry name" value="RecF/RecN/SMC_N"/>
</dbReference>
<evidence type="ECO:0000256" key="7">
    <source>
        <dbReference type="ARBA" id="ARBA00023054"/>
    </source>
</evidence>
<feature type="coiled-coil region" evidence="9">
    <location>
        <begin position="607"/>
        <end position="696"/>
    </location>
</feature>
<evidence type="ECO:0000256" key="9">
    <source>
        <dbReference type="HAMAP-Rule" id="MF_00449"/>
    </source>
</evidence>
<dbReference type="InterPro" id="IPR022982">
    <property type="entry name" value="Rad50_ATPase_archaeal"/>
</dbReference>
<accession>A0A1W6JXP2</accession>
<keyword evidence="2 9" id="KW-0547">Nucleotide-binding</keyword>
<dbReference type="Pfam" id="PF13304">
    <property type="entry name" value="AAA_21"/>
    <property type="match status" value="1"/>
</dbReference>
<keyword evidence="13" id="KW-1185">Reference proteome</keyword>
<evidence type="ECO:0000256" key="8">
    <source>
        <dbReference type="ARBA" id="ARBA00023204"/>
    </source>
</evidence>
<name>A0A1W6JXP2_9CREN</name>
<evidence type="ECO:0000256" key="1">
    <source>
        <dbReference type="ARBA" id="ARBA00022723"/>
    </source>
</evidence>
<dbReference type="PANTHER" id="PTHR32114:SF2">
    <property type="entry name" value="ABC TRANSPORTER ABCH.3"/>
    <property type="match status" value="1"/>
</dbReference>
<protein>
    <recommendedName>
        <fullName evidence="9">DNA double-strand break repair Rad50 ATPase</fullName>
    </recommendedName>
</protein>
<keyword evidence="1 9" id="KW-0479">Metal-binding</keyword>